<accession>A0A843UWH9</accession>
<dbReference type="AlphaFoldDB" id="A0A843UWH9"/>
<keyword evidence="2" id="KW-1185">Reference proteome</keyword>
<protein>
    <submittedName>
        <fullName evidence="1">Uncharacterized protein</fullName>
    </submittedName>
</protein>
<proteinExistence type="predicted"/>
<feature type="non-terminal residue" evidence="1">
    <location>
        <position position="143"/>
    </location>
</feature>
<sequence length="143" mass="15993">ELLFSGRLEDGKKVLFIISRIEENATVEGDVTQRRVKANRRVISVVVVGIVVGRTRLGRVEDKRRVNRPPCRNRVAVYTTAATLPVRCRVAVVLGGRGVDANLRILQVQETGWRIVGSVALPNRARKRHGVVQFPWEFVEGSV</sequence>
<comment type="caution">
    <text evidence="1">The sequence shown here is derived from an EMBL/GenBank/DDBJ whole genome shotgun (WGS) entry which is preliminary data.</text>
</comment>
<evidence type="ECO:0000313" key="1">
    <source>
        <dbReference type="EMBL" id="MQL87951.1"/>
    </source>
</evidence>
<dbReference type="Proteomes" id="UP000652761">
    <property type="component" value="Unassembled WGS sequence"/>
</dbReference>
<dbReference type="EMBL" id="NMUH01001018">
    <property type="protein sequence ID" value="MQL87951.1"/>
    <property type="molecule type" value="Genomic_DNA"/>
</dbReference>
<evidence type="ECO:0000313" key="2">
    <source>
        <dbReference type="Proteomes" id="UP000652761"/>
    </source>
</evidence>
<name>A0A843UWH9_COLES</name>
<reference evidence="1" key="1">
    <citation type="submission" date="2017-07" db="EMBL/GenBank/DDBJ databases">
        <title>Taro Niue Genome Assembly and Annotation.</title>
        <authorList>
            <person name="Atibalentja N."/>
            <person name="Keating K."/>
            <person name="Fields C.J."/>
        </authorList>
    </citation>
    <scope>NUCLEOTIDE SEQUENCE</scope>
    <source>
        <strain evidence="1">Niue_2</strain>
        <tissue evidence="1">Leaf</tissue>
    </source>
</reference>
<gene>
    <name evidence="1" type="ORF">Taro_020496</name>
</gene>
<organism evidence="1 2">
    <name type="scientific">Colocasia esculenta</name>
    <name type="common">Wild taro</name>
    <name type="synonym">Arum esculentum</name>
    <dbReference type="NCBI Taxonomy" id="4460"/>
    <lineage>
        <taxon>Eukaryota</taxon>
        <taxon>Viridiplantae</taxon>
        <taxon>Streptophyta</taxon>
        <taxon>Embryophyta</taxon>
        <taxon>Tracheophyta</taxon>
        <taxon>Spermatophyta</taxon>
        <taxon>Magnoliopsida</taxon>
        <taxon>Liliopsida</taxon>
        <taxon>Araceae</taxon>
        <taxon>Aroideae</taxon>
        <taxon>Colocasieae</taxon>
        <taxon>Colocasia</taxon>
    </lineage>
</organism>